<gene>
    <name evidence="1" type="ORF">TCM_031623</name>
</gene>
<keyword evidence="2" id="KW-1185">Reference proteome</keyword>
<accession>A0A061F6W1</accession>
<dbReference type="HOGENOM" id="CLU_2390438_0_0_1"/>
<dbReference type="EMBL" id="CM001885">
    <property type="protein sequence ID" value="EOY13100.1"/>
    <property type="molecule type" value="Genomic_DNA"/>
</dbReference>
<dbReference type="InParanoid" id="A0A061F6W1"/>
<evidence type="ECO:0000313" key="2">
    <source>
        <dbReference type="Proteomes" id="UP000026915"/>
    </source>
</evidence>
<organism evidence="1 2">
    <name type="scientific">Theobroma cacao</name>
    <name type="common">Cacao</name>
    <name type="synonym">Cocoa</name>
    <dbReference type="NCBI Taxonomy" id="3641"/>
    <lineage>
        <taxon>Eukaryota</taxon>
        <taxon>Viridiplantae</taxon>
        <taxon>Streptophyta</taxon>
        <taxon>Embryophyta</taxon>
        <taxon>Tracheophyta</taxon>
        <taxon>Spermatophyta</taxon>
        <taxon>Magnoliopsida</taxon>
        <taxon>eudicotyledons</taxon>
        <taxon>Gunneridae</taxon>
        <taxon>Pentapetalae</taxon>
        <taxon>rosids</taxon>
        <taxon>malvids</taxon>
        <taxon>Malvales</taxon>
        <taxon>Malvaceae</taxon>
        <taxon>Byttnerioideae</taxon>
        <taxon>Theobroma</taxon>
    </lineage>
</organism>
<evidence type="ECO:0000313" key="1">
    <source>
        <dbReference type="EMBL" id="EOY13100.1"/>
    </source>
</evidence>
<dbReference type="AlphaFoldDB" id="A0A061F6W1"/>
<dbReference type="Proteomes" id="UP000026915">
    <property type="component" value="Chromosome 7"/>
</dbReference>
<proteinExistence type="predicted"/>
<reference evidence="1 2" key="1">
    <citation type="journal article" date="2013" name="Genome Biol.">
        <title>The genome sequence of the most widely cultivated cacao type and its use to identify candidate genes regulating pod color.</title>
        <authorList>
            <person name="Motamayor J.C."/>
            <person name="Mockaitis K."/>
            <person name="Schmutz J."/>
            <person name="Haiminen N."/>
            <person name="Iii D.L."/>
            <person name="Cornejo O."/>
            <person name="Findley S.D."/>
            <person name="Zheng P."/>
            <person name="Utro F."/>
            <person name="Royaert S."/>
            <person name="Saski C."/>
            <person name="Jenkins J."/>
            <person name="Podicheti R."/>
            <person name="Zhao M."/>
            <person name="Scheffler B.E."/>
            <person name="Stack J.C."/>
            <person name="Feltus F.A."/>
            <person name="Mustiga G.M."/>
            <person name="Amores F."/>
            <person name="Phillips W."/>
            <person name="Marelli J.P."/>
            <person name="May G.D."/>
            <person name="Shapiro H."/>
            <person name="Ma J."/>
            <person name="Bustamante C.D."/>
            <person name="Schnell R.J."/>
            <person name="Main D."/>
            <person name="Gilbert D."/>
            <person name="Parida L."/>
            <person name="Kuhn D.N."/>
        </authorList>
    </citation>
    <scope>NUCLEOTIDE SEQUENCE [LARGE SCALE GENOMIC DNA]</scope>
    <source>
        <strain evidence="2">cv. Matina 1-6</strain>
    </source>
</reference>
<protein>
    <submittedName>
        <fullName evidence="1">Uncharacterized protein</fullName>
    </submittedName>
</protein>
<sequence>MQRKMLFEWCEMCVSQRNIAPPRLHIWELLLSLRKRASVLFSSPHLPTSSFISVSMQACCYDAWKGSYEEADRSSISLFFGTDLYGKIKYRTRF</sequence>
<dbReference type="Gramene" id="EOY13100">
    <property type="protein sequence ID" value="EOY13100"/>
    <property type="gene ID" value="TCM_031623"/>
</dbReference>
<name>A0A061F6W1_THECC</name>